<feature type="compositionally biased region" description="Gly residues" evidence="1">
    <location>
        <begin position="1"/>
        <end position="14"/>
    </location>
</feature>
<accession>A0A9R0Q4J0</accession>
<feature type="transmembrane region" description="Helical" evidence="2">
    <location>
        <begin position="41"/>
        <end position="60"/>
    </location>
</feature>
<keyword evidence="2" id="KW-1133">Transmembrane helix</keyword>
<keyword evidence="2" id="KW-0812">Transmembrane</keyword>
<dbReference type="AlphaFoldDB" id="A0A9R0Q4J0"/>
<dbReference type="Gramene" id="TRITD1Av1G108170.1">
    <property type="protein sequence ID" value="TRITD1Av1G108170.1"/>
    <property type="gene ID" value="TRITD1Av1G108170"/>
</dbReference>
<feature type="region of interest" description="Disordered" evidence="1">
    <location>
        <begin position="1"/>
        <end position="37"/>
    </location>
</feature>
<name>A0A9R0Q4J0_TRITD</name>
<sequence>MVTDGDNGGLGWVGHGRPAAGSPWRRRPDLRRDSCDSSSRFGLVCLLFPLPAVLLFILTIEEEHGLLSSSVSSSSLPLFLQRCSSSICLCSITNSTPCICRCRGRRGPLL</sequence>
<proteinExistence type="predicted"/>
<evidence type="ECO:0000313" key="3">
    <source>
        <dbReference type="EMBL" id="VAH04801.1"/>
    </source>
</evidence>
<dbReference type="EMBL" id="LT934111">
    <property type="protein sequence ID" value="VAH04801.1"/>
    <property type="molecule type" value="Genomic_DNA"/>
</dbReference>
<organism evidence="3 4">
    <name type="scientific">Triticum turgidum subsp. durum</name>
    <name type="common">Durum wheat</name>
    <name type="synonym">Triticum durum</name>
    <dbReference type="NCBI Taxonomy" id="4567"/>
    <lineage>
        <taxon>Eukaryota</taxon>
        <taxon>Viridiplantae</taxon>
        <taxon>Streptophyta</taxon>
        <taxon>Embryophyta</taxon>
        <taxon>Tracheophyta</taxon>
        <taxon>Spermatophyta</taxon>
        <taxon>Magnoliopsida</taxon>
        <taxon>Liliopsida</taxon>
        <taxon>Poales</taxon>
        <taxon>Poaceae</taxon>
        <taxon>BOP clade</taxon>
        <taxon>Pooideae</taxon>
        <taxon>Triticodae</taxon>
        <taxon>Triticeae</taxon>
        <taxon>Triticinae</taxon>
        <taxon>Triticum</taxon>
    </lineage>
</organism>
<evidence type="ECO:0000256" key="2">
    <source>
        <dbReference type="SAM" id="Phobius"/>
    </source>
</evidence>
<gene>
    <name evidence="3" type="ORF">TRITD_1Av1G108170</name>
</gene>
<feature type="compositionally biased region" description="Basic and acidic residues" evidence="1">
    <location>
        <begin position="26"/>
        <end position="35"/>
    </location>
</feature>
<evidence type="ECO:0000256" key="1">
    <source>
        <dbReference type="SAM" id="MobiDB-lite"/>
    </source>
</evidence>
<protein>
    <submittedName>
        <fullName evidence="3">Uncharacterized protein</fullName>
    </submittedName>
</protein>
<dbReference type="Proteomes" id="UP000324705">
    <property type="component" value="Chromosome 1A"/>
</dbReference>
<reference evidence="3 4" key="1">
    <citation type="submission" date="2017-09" db="EMBL/GenBank/DDBJ databases">
        <authorList>
            <consortium name="International Durum Wheat Genome Sequencing Consortium (IDWGSC)"/>
            <person name="Milanesi L."/>
        </authorList>
    </citation>
    <scope>NUCLEOTIDE SEQUENCE [LARGE SCALE GENOMIC DNA]</scope>
    <source>
        <strain evidence="4">cv. Svevo</strain>
    </source>
</reference>
<keyword evidence="4" id="KW-1185">Reference proteome</keyword>
<keyword evidence="2" id="KW-0472">Membrane</keyword>
<evidence type="ECO:0000313" key="4">
    <source>
        <dbReference type="Proteomes" id="UP000324705"/>
    </source>
</evidence>